<dbReference type="RefSeq" id="WP_005026159.1">
    <property type="nucleotide sequence ID" value="NZ_KE150238.1"/>
</dbReference>
<dbReference type="Pfam" id="PF12912">
    <property type="entry name" value="N_NLPC_P60"/>
    <property type="match status" value="1"/>
</dbReference>
<evidence type="ECO:0008006" key="11">
    <source>
        <dbReference type="Google" id="ProtNLM"/>
    </source>
</evidence>
<feature type="domain" description="NLPC/P60 N-terminal" evidence="6">
    <location>
        <begin position="44"/>
        <end position="174"/>
    </location>
</feature>
<dbReference type="InterPro" id="IPR038765">
    <property type="entry name" value="Papain-like_cys_pep_sf"/>
</dbReference>
<dbReference type="Pfam" id="PF12914">
    <property type="entry name" value="SH3_7"/>
    <property type="match status" value="1"/>
</dbReference>
<evidence type="ECO:0000259" key="6">
    <source>
        <dbReference type="Pfam" id="PF12912"/>
    </source>
</evidence>
<dbReference type="Pfam" id="PF12913">
    <property type="entry name" value="SH3_6"/>
    <property type="match status" value="1"/>
</dbReference>
<dbReference type="OrthoDB" id="9799970at2"/>
<dbReference type="STRING" id="563192.HMPREF0179_01206"/>
<evidence type="ECO:0000256" key="3">
    <source>
        <dbReference type="ARBA" id="ARBA00022801"/>
    </source>
</evidence>
<sequence length="495" mass="53778">MMVSGARKGFWGVPPYERLGGRGVVSVPQMVKGRSLRLIALGVLLCCALALGGCGGGRKGGSLPPAESGSFEGPKGSIADLRRLPQDLLVYARQGNPDKPLMSAAEQARQDARFNSLFFGPWEAVRSSVSASEAFAIFGGQKKRSKARGWAENLLPWTQENWDKLTANAARDAYPSRFDKAITVRPTVLREAPTHKPRFGNPAEAGEGYPFDMFMYSTLPVGMPLLVVHTSADGAWVFVETGLVSGWVPTEDTAVTDAPFRSRYENGTYAVIVRDDVPLVDELGRYVTTGSLGTMLPLSGGSGSSLRLLVPVRDPQGRAVAVPVRVSPSDAVRKPIPLTARAAAEIGNRMMGQPYGWGGYLFNRDCSLAMRDLFVPFGVWLPRNSSAQAKAWQFISFVKASPSGKESIIKDEGVPFATLLWLRGHITLYIGEYKGEPVMFHNVWGVRTDDGNGEGRHIIGRAVVTSLQPGAELPNVRRENLILSRLQGMSVLRYD</sequence>
<evidence type="ECO:0000256" key="4">
    <source>
        <dbReference type="ARBA" id="ARBA00022807"/>
    </source>
</evidence>
<name>E5Y4U3_BILW3</name>
<accession>E5Y4U3</accession>
<dbReference type="InterPro" id="IPR039439">
    <property type="entry name" value="SH3b1_dom"/>
</dbReference>
<dbReference type="InterPro" id="IPR027017">
    <property type="entry name" value="P60_peptidase_YkfC"/>
</dbReference>
<feature type="domain" description="SH3b2-type SH3" evidence="8">
    <location>
        <begin position="260"/>
        <end position="300"/>
    </location>
</feature>
<evidence type="ECO:0000256" key="1">
    <source>
        <dbReference type="ARBA" id="ARBA00007074"/>
    </source>
</evidence>
<evidence type="ECO:0000313" key="9">
    <source>
        <dbReference type="EMBL" id="EFV44976.1"/>
    </source>
</evidence>
<reference evidence="9 10" key="1">
    <citation type="submission" date="2010-10" db="EMBL/GenBank/DDBJ databases">
        <authorList>
            <consortium name="The Broad Institute Genome Sequencing Platform"/>
            <person name="Ward D."/>
            <person name="Earl A."/>
            <person name="Feldgarden M."/>
            <person name="Young S.K."/>
            <person name="Gargeya S."/>
            <person name="Zeng Q."/>
            <person name="Alvarado L."/>
            <person name="Berlin A."/>
            <person name="Bochicchio J."/>
            <person name="Chapman S.B."/>
            <person name="Chen Z."/>
            <person name="Freedman E."/>
            <person name="Gellesch M."/>
            <person name="Goldberg J."/>
            <person name="Griggs A."/>
            <person name="Gujja S."/>
            <person name="Heilman E."/>
            <person name="Heiman D."/>
            <person name="Howarth C."/>
            <person name="Mehta T."/>
            <person name="Neiman D."/>
            <person name="Pearson M."/>
            <person name="Roberts A."/>
            <person name="Saif S."/>
            <person name="Shea T."/>
            <person name="Shenoy N."/>
            <person name="Sisk P."/>
            <person name="Stolte C."/>
            <person name="Sykes S."/>
            <person name="White J."/>
            <person name="Yandava C."/>
            <person name="Allen-Vercoe E."/>
            <person name="Sibley C."/>
            <person name="Ambrose C.E."/>
            <person name="Strauss J."/>
            <person name="Daigneault M."/>
            <person name="Haas B."/>
            <person name="Nusbaum C."/>
            <person name="Birren B."/>
        </authorList>
    </citation>
    <scope>NUCLEOTIDE SEQUENCE [LARGE SCALE GENOMIC DNA]</scope>
    <source>
        <strain evidence="9 10">3_1_6</strain>
    </source>
</reference>
<dbReference type="Pfam" id="PF00877">
    <property type="entry name" value="NLPC_P60"/>
    <property type="match status" value="1"/>
</dbReference>
<dbReference type="AlphaFoldDB" id="E5Y4U3"/>
<dbReference type="SUPFAM" id="SSF54001">
    <property type="entry name" value="Cysteine proteinases"/>
    <property type="match status" value="1"/>
</dbReference>
<comment type="similarity">
    <text evidence="1">Belongs to the peptidase C40 family.</text>
</comment>
<reference evidence="9 10" key="2">
    <citation type="submission" date="2013-04" db="EMBL/GenBank/DDBJ databases">
        <title>The Genome Sequence of Bilophila wadsworthia 3_1_6.</title>
        <authorList>
            <consortium name="The Broad Institute Genomics Platform"/>
            <person name="Earl A."/>
            <person name="Ward D."/>
            <person name="Feldgarden M."/>
            <person name="Gevers D."/>
            <person name="Sibley C."/>
            <person name="Strauss J."/>
            <person name="Allen-Vercoe E."/>
            <person name="Walker B."/>
            <person name="Young S."/>
            <person name="Zeng Q."/>
            <person name="Gargeya S."/>
            <person name="Fitzgerald M."/>
            <person name="Haas B."/>
            <person name="Abouelleil A."/>
            <person name="Allen A.W."/>
            <person name="Alvarado L."/>
            <person name="Arachchi H.M."/>
            <person name="Berlin A.M."/>
            <person name="Chapman S.B."/>
            <person name="Gainer-Dewar J."/>
            <person name="Goldberg J."/>
            <person name="Griggs A."/>
            <person name="Gujja S."/>
            <person name="Hansen M."/>
            <person name="Howarth C."/>
            <person name="Imamovic A."/>
            <person name="Ireland A."/>
            <person name="Larimer J."/>
            <person name="McCowan C."/>
            <person name="Murphy C."/>
            <person name="Pearson M."/>
            <person name="Poon T.W."/>
            <person name="Priest M."/>
            <person name="Roberts A."/>
            <person name="Saif S."/>
            <person name="Shea T."/>
            <person name="Sisk P."/>
            <person name="Sykes S."/>
            <person name="Wortman J."/>
            <person name="Nusbaum C."/>
            <person name="Birren B."/>
        </authorList>
    </citation>
    <scope>NUCLEOTIDE SEQUENCE [LARGE SCALE GENOMIC DNA]</scope>
    <source>
        <strain evidence="9 10">3_1_6</strain>
    </source>
</reference>
<feature type="domain" description="SH3b1" evidence="7">
    <location>
        <begin position="197"/>
        <end position="249"/>
    </location>
</feature>
<dbReference type="InterPro" id="IPR000064">
    <property type="entry name" value="NLP_P60_dom"/>
</dbReference>
<dbReference type="InterPro" id="IPR025606">
    <property type="entry name" value="NLPC/P60_N_dom"/>
</dbReference>
<dbReference type="PIRSF" id="PIRSF019015">
    <property type="entry name" value="P60_peptidase_YkfC"/>
    <property type="match status" value="1"/>
</dbReference>
<dbReference type="eggNOG" id="COG0791">
    <property type="taxonomic scope" value="Bacteria"/>
</dbReference>
<dbReference type="GO" id="GO:0008234">
    <property type="term" value="F:cysteine-type peptidase activity"/>
    <property type="evidence" value="ECO:0007669"/>
    <property type="project" value="UniProtKB-KW"/>
</dbReference>
<evidence type="ECO:0000259" key="7">
    <source>
        <dbReference type="Pfam" id="PF12913"/>
    </source>
</evidence>
<dbReference type="GeneID" id="78086338"/>
<evidence type="ECO:0000313" key="10">
    <source>
        <dbReference type="Proteomes" id="UP000006034"/>
    </source>
</evidence>
<keyword evidence="4" id="KW-0788">Thiol protease</keyword>
<dbReference type="Proteomes" id="UP000006034">
    <property type="component" value="Unassembled WGS sequence"/>
</dbReference>
<keyword evidence="3" id="KW-0378">Hydrolase</keyword>
<evidence type="ECO:0000259" key="8">
    <source>
        <dbReference type="Pfam" id="PF12914"/>
    </source>
</evidence>
<dbReference type="HOGENOM" id="CLU_028171_1_0_7"/>
<organism evidence="9 10">
    <name type="scientific">Bilophila wadsworthia (strain 3_1_6)</name>
    <dbReference type="NCBI Taxonomy" id="563192"/>
    <lineage>
        <taxon>Bacteria</taxon>
        <taxon>Pseudomonadati</taxon>
        <taxon>Thermodesulfobacteriota</taxon>
        <taxon>Desulfovibrionia</taxon>
        <taxon>Desulfovibrionales</taxon>
        <taxon>Desulfovibrionaceae</taxon>
        <taxon>Bilophila</taxon>
    </lineage>
</organism>
<evidence type="ECO:0000256" key="2">
    <source>
        <dbReference type="ARBA" id="ARBA00022670"/>
    </source>
</evidence>
<gene>
    <name evidence="9" type="ORF">HMPREF0179_01206</name>
</gene>
<proteinExistence type="inferred from homology"/>
<dbReference type="EMBL" id="ADCP02000001">
    <property type="protein sequence ID" value="EFV44976.1"/>
    <property type="molecule type" value="Genomic_DNA"/>
</dbReference>
<keyword evidence="10" id="KW-1185">Reference proteome</keyword>
<comment type="caution">
    <text evidence="9">The sequence shown here is derived from an EMBL/GenBank/DDBJ whole genome shotgun (WGS) entry which is preliminary data.</text>
</comment>
<dbReference type="Gene3D" id="3.90.1720.10">
    <property type="entry name" value="endopeptidase domain like (from Nostoc punctiforme)"/>
    <property type="match status" value="1"/>
</dbReference>
<keyword evidence="2" id="KW-0645">Protease</keyword>
<evidence type="ECO:0000259" key="5">
    <source>
        <dbReference type="Pfam" id="PF00877"/>
    </source>
</evidence>
<dbReference type="GO" id="GO:0006508">
    <property type="term" value="P:proteolysis"/>
    <property type="evidence" value="ECO:0007669"/>
    <property type="project" value="UniProtKB-KW"/>
</dbReference>
<feature type="domain" description="NlpC/P60" evidence="5">
    <location>
        <begin position="352"/>
        <end position="442"/>
    </location>
</feature>
<protein>
    <recommendedName>
        <fullName evidence="11">NlpC/P60 domain-containing protein</fullName>
    </recommendedName>
</protein>
<dbReference type="InterPro" id="IPR026864">
    <property type="entry name" value="SH3b2-type_SH3"/>
</dbReference>